<evidence type="ECO:0000256" key="1">
    <source>
        <dbReference type="SAM" id="MobiDB-lite"/>
    </source>
</evidence>
<dbReference type="AlphaFoldDB" id="A0AAV3ZZG5"/>
<feature type="compositionally biased region" description="Basic and acidic residues" evidence="1">
    <location>
        <begin position="730"/>
        <end position="742"/>
    </location>
</feature>
<dbReference type="EMBL" id="BLXT01003028">
    <property type="protein sequence ID" value="GFO00060.1"/>
    <property type="molecule type" value="Genomic_DNA"/>
</dbReference>
<feature type="region of interest" description="Disordered" evidence="1">
    <location>
        <begin position="728"/>
        <end position="757"/>
    </location>
</feature>
<accession>A0AAV3ZZG5</accession>
<gene>
    <name evidence="2" type="ORF">PoB_002656500</name>
</gene>
<dbReference type="Proteomes" id="UP000735302">
    <property type="component" value="Unassembled WGS sequence"/>
</dbReference>
<organism evidence="2 3">
    <name type="scientific">Plakobranchus ocellatus</name>
    <dbReference type="NCBI Taxonomy" id="259542"/>
    <lineage>
        <taxon>Eukaryota</taxon>
        <taxon>Metazoa</taxon>
        <taxon>Spiralia</taxon>
        <taxon>Lophotrochozoa</taxon>
        <taxon>Mollusca</taxon>
        <taxon>Gastropoda</taxon>
        <taxon>Heterobranchia</taxon>
        <taxon>Euthyneura</taxon>
        <taxon>Panpulmonata</taxon>
        <taxon>Sacoglossa</taxon>
        <taxon>Placobranchoidea</taxon>
        <taxon>Plakobranchidae</taxon>
        <taxon>Plakobranchus</taxon>
    </lineage>
</organism>
<feature type="region of interest" description="Disordered" evidence="1">
    <location>
        <begin position="194"/>
        <end position="214"/>
    </location>
</feature>
<name>A0AAV3ZZG5_9GAST</name>
<keyword evidence="3" id="KW-1185">Reference proteome</keyword>
<feature type="compositionally biased region" description="Polar residues" evidence="1">
    <location>
        <begin position="15"/>
        <end position="26"/>
    </location>
</feature>
<sequence>MELESLFLGHDFSPSAETFTTEPTHNLRSHNEQKDHDVYKVDEETVRLDDTDVDNMAVDFDNDIVILESHSQIVVPKENIFPEGEADATKSENDFYDLEGVSTTGDMELINEFCGVSADSEAAALTKTQALQPEPENEDHVGLNDQTRYYDARSHNRVDIDDDLIDEFCGSAASSQFEAFVQKVEHQQQIYSETNANFSDSDNGKVEAEADDSEQNDVYDDVINEFCNIDDSDQFLAAIQNQASDHEDATNGHVCLSSDACANDGATLKGVIDTSDDTDLDVIREFFYVSSDKHKPNKSESLNHGGDDKGFYTTEEGCGKLSDAGDNHEICIDNNVNMDICNASKPDASHVECAFGNETAEMTCSFEEVVVENGCEIVSDFAANTEGCQVHVEDSATASSGHCEKPKKTLMMNNSALLLRDRQIVSTGNTVTGSYKEHTVFNANIDSTCHSTAQANTVNSSYKEHILLNAIADSTNHSNAYANTVTSSYKEPAPLNANADSTSRSTAHANTVTSSYKEYILLNANADSTNHNTAHANTVTSSYKEHIILNANADSASRNTAHVNNVTSSYKEHILLNANADSSNHSRVHANSVNSSYKEHVLLNANADSTGHSTSYANIATSSYKKRILLNSNIDSTCHSTVHANTVTNSYKEHILCNANTDSACYTTANANTTTSSYKKHIPFNSNADSTCHTTAHAKTTASSYKKHVLLSRNIDSICHSSCHRTCQSTHERPKNKTHTKEANNSLRTKSSPKRSTIVHRKGNIRKLNPEKVGYKEKSPRSRCGPAGSRTATPYLIACLTDRNSEYTL</sequence>
<evidence type="ECO:0000313" key="2">
    <source>
        <dbReference type="EMBL" id="GFO00060.1"/>
    </source>
</evidence>
<proteinExistence type="predicted"/>
<protein>
    <submittedName>
        <fullName evidence="2">Uncharacterized protein</fullName>
    </submittedName>
</protein>
<feature type="region of interest" description="Disordered" evidence="1">
    <location>
        <begin position="14"/>
        <end position="35"/>
    </location>
</feature>
<reference evidence="2 3" key="1">
    <citation type="journal article" date="2021" name="Elife">
        <title>Chloroplast acquisition without the gene transfer in kleptoplastic sea slugs, Plakobranchus ocellatus.</title>
        <authorList>
            <person name="Maeda T."/>
            <person name="Takahashi S."/>
            <person name="Yoshida T."/>
            <person name="Shimamura S."/>
            <person name="Takaki Y."/>
            <person name="Nagai Y."/>
            <person name="Toyoda A."/>
            <person name="Suzuki Y."/>
            <person name="Arimoto A."/>
            <person name="Ishii H."/>
            <person name="Satoh N."/>
            <person name="Nishiyama T."/>
            <person name="Hasebe M."/>
            <person name="Maruyama T."/>
            <person name="Minagawa J."/>
            <person name="Obokata J."/>
            <person name="Shigenobu S."/>
        </authorList>
    </citation>
    <scope>NUCLEOTIDE SEQUENCE [LARGE SCALE GENOMIC DNA]</scope>
</reference>
<evidence type="ECO:0000313" key="3">
    <source>
        <dbReference type="Proteomes" id="UP000735302"/>
    </source>
</evidence>
<comment type="caution">
    <text evidence="2">The sequence shown here is derived from an EMBL/GenBank/DDBJ whole genome shotgun (WGS) entry which is preliminary data.</text>
</comment>